<dbReference type="EMBL" id="CAMXCT010000830">
    <property type="protein sequence ID" value="CAI3983718.1"/>
    <property type="molecule type" value="Genomic_DNA"/>
</dbReference>
<organism evidence="1">
    <name type="scientific">Cladocopium goreaui</name>
    <dbReference type="NCBI Taxonomy" id="2562237"/>
    <lineage>
        <taxon>Eukaryota</taxon>
        <taxon>Sar</taxon>
        <taxon>Alveolata</taxon>
        <taxon>Dinophyceae</taxon>
        <taxon>Suessiales</taxon>
        <taxon>Symbiodiniaceae</taxon>
        <taxon>Cladocopium</taxon>
    </lineage>
</organism>
<dbReference type="Proteomes" id="UP001152797">
    <property type="component" value="Unassembled WGS sequence"/>
</dbReference>
<evidence type="ECO:0000313" key="4">
    <source>
        <dbReference type="Proteomes" id="UP001152797"/>
    </source>
</evidence>
<protein>
    <submittedName>
        <fullName evidence="3">Iron/zinc purple acid phosphatase-like protein</fullName>
    </submittedName>
</protein>
<accession>A0A9P1FPK9</accession>
<comment type="caution">
    <text evidence="1">The sequence shown here is derived from an EMBL/GenBank/DDBJ whole genome shotgun (WGS) entry which is preliminary data.</text>
</comment>
<evidence type="ECO:0000313" key="2">
    <source>
        <dbReference type="EMBL" id="CAL1137093.1"/>
    </source>
</evidence>
<dbReference type="EMBL" id="CAMXCT020000830">
    <property type="protein sequence ID" value="CAL1137093.1"/>
    <property type="molecule type" value="Genomic_DNA"/>
</dbReference>
<evidence type="ECO:0000313" key="3">
    <source>
        <dbReference type="EMBL" id="CAL4771030.1"/>
    </source>
</evidence>
<dbReference type="Gene3D" id="2.60.120.620">
    <property type="entry name" value="q2cbj1_9rhob like domain"/>
    <property type="match status" value="1"/>
</dbReference>
<dbReference type="EMBL" id="CAMXCT030000830">
    <property type="protein sequence ID" value="CAL4771030.1"/>
    <property type="molecule type" value="Genomic_DNA"/>
</dbReference>
<gene>
    <name evidence="1" type="ORF">C1SCF055_LOCUS11308</name>
</gene>
<reference evidence="1" key="1">
    <citation type="submission" date="2022-10" db="EMBL/GenBank/DDBJ databases">
        <authorList>
            <person name="Chen Y."/>
            <person name="Dougan E. K."/>
            <person name="Chan C."/>
            <person name="Rhodes N."/>
            <person name="Thang M."/>
        </authorList>
    </citation>
    <scope>NUCLEOTIDE SEQUENCE</scope>
</reference>
<sequence>MRRSYVGDVSLFGTLAYEDLVPADVKRLRHLRGLPSAPRTARTPRATHATPRATLRWDEHPDDSAMATAVIPLPVTVSHDRHEGVEIAMVIQAPKSMRPEKRRPRPKELHSKLSLIFEGNRFPEPVHYRNVDCMGIPSLLSPQECKKIIDFAESSMSFRDHFRSRVVDMSYVDFIDPCFANAFWSAGLGCLLRTMKLEDLVPCGIKEVIRIQKFVQGGYVSLHSDRPISLSDGRVSKYSLRIFLNSGSNSDISDSTDFEGGVSIFHVPFKEPVIFTASTGMALFYPQGELCTPQEESEVTFGTKYVLRADVLFRKAQRPELPKAGHDDHQSRIP</sequence>
<keyword evidence="4" id="KW-1185">Reference proteome</keyword>
<dbReference type="AlphaFoldDB" id="A0A9P1FPK9"/>
<reference evidence="2" key="2">
    <citation type="submission" date="2024-04" db="EMBL/GenBank/DDBJ databases">
        <authorList>
            <person name="Chen Y."/>
            <person name="Shah S."/>
            <person name="Dougan E. K."/>
            <person name="Thang M."/>
            <person name="Chan C."/>
        </authorList>
    </citation>
    <scope>NUCLEOTIDE SEQUENCE [LARGE SCALE GENOMIC DNA]</scope>
</reference>
<dbReference type="OrthoDB" id="441431at2759"/>
<evidence type="ECO:0000313" key="1">
    <source>
        <dbReference type="EMBL" id="CAI3983718.1"/>
    </source>
</evidence>
<proteinExistence type="predicted"/>
<name>A0A9P1FPK9_9DINO</name>